<evidence type="ECO:0000256" key="3">
    <source>
        <dbReference type="SAM" id="MobiDB-lite"/>
    </source>
</evidence>
<dbReference type="Proteomes" id="UP000661507">
    <property type="component" value="Unassembled WGS sequence"/>
</dbReference>
<evidence type="ECO:0000256" key="1">
    <source>
        <dbReference type="ARBA" id="ARBA00010364"/>
    </source>
</evidence>
<gene>
    <name evidence="4" type="ORF">GCM10011320_42430</name>
</gene>
<comment type="caution">
    <text evidence="4">The sequence shown here is derived from an EMBL/GenBank/DDBJ whole genome shotgun (WGS) entry which is preliminary data.</text>
</comment>
<proteinExistence type="inferred from homology"/>
<name>A0A917KY36_9PROT</name>
<organism evidence="4 5">
    <name type="scientific">Neoroseomonas lacus</name>
    <dbReference type="NCBI Taxonomy" id="287609"/>
    <lineage>
        <taxon>Bacteria</taxon>
        <taxon>Pseudomonadati</taxon>
        <taxon>Pseudomonadota</taxon>
        <taxon>Alphaproteobacteria</taxon>
        <taxon>Acetobacterales</taxon>
        <taxon>Acetobacteraceae</taxon>
        <taxon>Neoroseomonas</taxon>
    </lineage>
</organism>
<dbReference type="Pfam" id="PF02594">
    <property type="entry name" value="DUF167"/>
    <property type="match status" value="1"/>
</dbReference>
<accession>A0A917KY36</accession>
<dbReference type="SUPFAM" id="SSF69786">
    <property type="entry name" value="YggU-like"/>
    <property type="match status" value="1"/>
</dbReference>
<dbReference type="AlphaFoldDB" id="A0A917KY36"/>
<dbReference type="PANTHER" id="PTHR13420:SF7">
    <property type="entry name" value="UPF0235 PROTEIN C15ORF40"/>
    <property type="match status" value="1"/>
</dbReference>
<dbReference type="PANTHER" id="PTHR13420">
    <property type="entry name" value="UPF0235 PROTEIN C15ORF40"/>
    <property type="match status" value="1"/>
</dbReference>
<keyword evidence="5" id="KW-1185">Reference proteome</keyword>
<dbReference type="Gene3D" id="3.30.1200.10">
    <property type="entry name" value="YggU-like"/>
    <property type="match status" value="1"/>
</dbReference>
<evidence type="ECO:0000313" key="4">
    <source>
        <dbReference type="EMBL" id="GGJ30445.1"/>
    </source>
</evidence>
<dbReference type="EMBL" id="BMKW01000011">
    <property type="protein sequence ID" value="GGJ30445.1"/>
    <property type="molecule type" value="Genomic_DNA"/>
</dbReference>
<dbReference type="InterPro" id="IPR036591">
    <property type="entry name" value="YggU-like_sf"/>
</dbReference>
<dbReference type="HAMAP" id="MF_00634">
    <property type="entry name" value="UPF0235"/>
    <property type="match status" value="1"/>
</dbReference>
<evidence type="ECO:0000313" key="5">
    <source>
        <dbReference type="Proteomes" id="UP000661507"/>
    </source>
</evidence>
<reference evidence="4" key="1">
    <citation type="journal article" date="2014" name="Int. J. Syst. Evol. Microbiol.">
        <title>Complete genome sequence of Corynebacterium casei LMG S-19264T (=DSM 44701T), isolated from a smear-ripened cheese.</title>
        <authorList>
            <consortium name="US DOE Joint Genome Institute (JGI-PGF)"/>
            <person name="Walter F."/>
            <person name="Albersmeier A."/>
            <person name="Kalinowski J."/>
            <person name="Ruckert C."/>
        </authorList>
    </citation>
    <scope>NUCLEOTIDE SEQUENCE</scope>
    <source>
        <strain evidence="4">CGMCC 1.3617</strain>
    </source>
</reference>
<sequence>MLVRVKVQPKSRRPGLGGLKPAADGPRLAIAVTDAPEDGRATRAACDALAHALGVAKSSVDLVQGATSREKLLRVAGDPAALALGLESLA</sequence>
<feature type="region of interest" description="Disordered" evidence="3">
    <location>
        <begin position="1"/>
        <end position="20"/>
    </location>
</feature>
<evidence type="ECO:0000256" key="2">
    <source>
        <dbReference type="HAMAP-Rule" id="MF_00634"/>
    </source>
</evidence>
<reference evidence="4" key="2">
    <citation type="submission" date="2020-09" db="EMBL/GenBank/DDBJ databases">
        <authorList>
            <person name="Sun Q."/>
            <person name="Zhou Y."/>
        </authorList>
    </citation>
    <scope>NUCLEOTIDE SEQUENCE</scope>
    <source>
        <strain evidence="4">CGMCC 1.3617</strain>
    </source>
</reference>
<comment type="similarity">
    <text evidence="1 2">Belongs to the UPF0235 family.</text>
</comment>
<dbReference type="SMART" id="SM01152">
    <property type="entry name" value="DUF167"/>
    <property type="match status" value="1"/>
</dbReference>
<dbReference type="InterPro" id="IPR003746">
    <property type="entry name" value="DUF167"/>
</dbReference>
<protein>
    <recommendedName>
        <fullName evidence="2">UPF0235 protein GCM10011320_42430</fullName>
    </recommendedName>
</protein>
<dbReference type="NCBIfam" id="TIGR00251">
    <property type="entry name" value="DUF167 family protein"/>
    <property type="match status" value="1"/>
</dbReference>
<dbReference type="GO" id="GO:0005737">
    <property type="term" value="C:cytoplasm"/>
    <property type="evidence" value="ECO:0007669"/>
    <property type="project" value="TreeGrafter"/>
</dbReference>